<evidence type="ECO:0000256" key="4">
    <source>
        <dbReference type="ARBA" id="ARBA00022989"/>
    </source>
</evidence>
<keyword evidence="2" id="KW-1003">Cell membrane</keyword>
<keyword evidence="4 6" id="KW-1133">Transmembrane helix</keyword>
<dbReference type="AlphaFoldDB" id="A0A3N2DZX1"/>
<keyword evidence="8" id="KW-1185">Reference proteome</keyword>
<dbReference type="RefSeq" id="WP_123711289.1">
    <property type="nucleotide sequence ID" value="NZ_RKHR01000003.1"/>
</dbReference>
<evidence type="ECO:0000256" key="1">
    <source>
        <dbReference type="ARBA" id="ARBA00004651"/>
    </source>
</evidence>
<dbReference type="PANTHER" id="PTHR33931:SF2">
    <property type="entry name" value="HOLIN-LIKE PROTEIN CIDA"/>
    <property type="match status" value="1"/>
</dbReference>
<dbReference type="OrthoDB" id="194658at2"/>
<evidence type="ECO:0000256" key="3">
    <source>
        <dbReference type="ARBA" id="ARBA00022692"/>
    </source>
</evidence>
<keyword evidence="5 6" id="KW-0472">Membrane</keyword>
<dbReference type="EMBL" id="RKHR01000003">
    <property type="protein sequence ID" value="ROS05378.1"/>
    <property type="molecule type" value="Genomic_DNA"/>
</dbReference>
<comment type="caution">
    <text evidence="7">The sequence shown here is derived from an EMBL/GenBank/DDBJ whole genome shotgun (WGS) entry which is preliminary data.</text>
</comment>
<keyword evidence="3 6" id="KW-0812">Transmembrane</keyword>
<evidence type="ECO:0000256" key="6">
    <source>
        <dbReference type="SAM" id="Phobius"/>
    </source>
</evidence>
<sequence>MWAGRVGKLTQLAVQVLVLSLFAAGVSWLVAVLAIPLPASVCGLFLLLLLLALRVIPEHWLQLGAAWLTGELLLFFIPPVVSVIKYPEIVQHYGVSIIGAIVSSCLVVMLGTAWIVDAVFVLESRRVNVEVE</sequence>
<feature type="transmembrane region" description="Helical" evidence="6">
    <location>
        <begin position="12"/>
        <end position="31"/>
    </location>
</feature>
<comment type="subcellular location">
    <subcellularLocation>
        <location evidence="1">Cell membrane</location>
        <topology evidence="1">Multi-pass membrane protein</topology>
    </subcellularLocation>
</comment>
<dbReference type="Proteomes" id="UP000275394">
    <property type="component" value="Unassembled WGS sequence"/>
</dbReference>
<name>A0A3N2DZX1_9GAMM</name>
<feature type="transmembrane region" description="Helical" evidence="6">
    <location>
        <begin position="37"/>
        <end position="56"/>
    </location>
</feature>
<evidence type="ECO:0000313" key="7">
    <source>
        <dbReference type="EMBL" id="ROS05378.1"/>
    </source>
</evidence>
<accession>A0A3N2DZX1</accession>
<evidence type="ECO:0000313" key="8">
    <source>
        <dbReference type="Proteomes" id="UP000275394"/>
    </source>
</evidence>
<feature type="transmembrane region" description="Helical" evidence="6">
    <location>
        <begin position="93"/>
        <end position="116"/>
    </location>
</feature>
<gene>
    <name evidence="7" type="ORF">EDC56_0908</name>
</gene>
<evidence type="ECO:0000256" key="2">
    <source>
        <dbReference type="ARBA" id="ARBA00022475"/>
    </source>
</evidence>
<dbReference type="GO" id="GO:0005886">
    <property type="term" value="C:plasma membrane"/>
    <property type="evidence" value="ECO:0007669"/>
    <property type="project" value="UniProtKB-SubCell"/>
</dbReference>
<dbReference type="InterPro" id="IPR005538">
    <property type="entry name" value="LrgA/CidA"/>
</dbReference>
<protein>
    <submittedName>
        <fullName evidence="7">Holin-like protein</fullName>
    </submittedName>
</protein>
<reference evidence="7 8" key="1">
    <citation type="submission" date="2018-11" db="EMBL/GenBank/DDBJ databases">
        <title>Genomic Encyclopedia of Type Strains, Phase IV (KMG-IV): sequencing the most valuable type-strain genomes for metagenomic binning, comparative biology and taxonomic classification.</title>
        <authorList>
            <person name="Goeker M."/>
        </authorList>
    </citation>
    <scope>NUCLEOTIDE SEQUENCE [LARGE SCALE GENOMIC DNA]</scope>
    <source>
        <strain evidence="7 8">DSM 100316</strain>
    </source>
</reference>
<dbReference type="Pfam" id="PF03788">
    <property type="entry name" value="LrgA"/>
    <property type="match status" value="1"/>
</dbReference>
<dbReference type="PANTHER" id="PTHR33931">
    <property type="entry name" value="HOLIN-LIKE PROTEIN CIDA-RELATED"/>
    <property type="match status" value="1"/>
</dbReference>
<proteinExistence type="predicted"/>
<feature type="transmembrane region" description="Helical" evidence="6">
    <location>
        <begin position="63"/>
        <end position="81"/>
    </location>
</feature>
<evidence type="ECO:0000256" key="5">
    <source>
        <dbReference type="ARBA" id="ARBA00023136"/>
    </source>
</evidence>
<organism evidence="7 8">
    <name type="scientific">Sinobacterium caligoides</name>
    <dbReference type="NCBI Taxonomy" id="933926"/>
    <lineage>
        <taxon>Bacteria</taxon>
        <taxon>Pseudomonadati</taxon>
        <taxon>Pseudomonadota</taxon>
        <taxon>Gammaproteobacteria</taxon>
        <taxon>Cellvibrionales</taxon>
        <taxon>Spongiibacteraceae</taxon>
        <taxon>Sinobacterium</taxon>
    </lineage>
</organism>